<dbReference type="Proteomes" id="UP001200544">
    <property type="component" value="Unassembled WGS sequence"/>
</dbReference>
<dbReference type="EMBL" id="CP083685">
    <property type="protein sequence ID" value="UYU88783.1"/>
    <property type="molecule type" value="Genomic_DNA"/>
</dbReference>
<evidence type="ECO:0000313" key="10">
    <source>
        <dbReference type="Proteomes" id="UP001156218"/>
    </source>
</evidence>
<dbReference type="Proteomes" id="UP000283616">
    <property type="component" value="Unassembled WGS sequence"/>
</dbReference>
<dbReference type="InterPro" id="IPR025984">
    <property type="entry name" value="DCTPP"/>
</dbReference>
<evidence type="ECO:0000313" key="3">
    <source>
        <dbReference type="EMBL" id="MCE9236123.1"/>
    </source>
</evidence>
<dbReference type="GO" id="GO:0047429">
    <property type="term" value="F:nucleoside triphosphate diphosphatase activity"/>
    <property type="evidence" value="ECO:0007669"/>
    <property type="project" value="InterPro"/>
</dbReference>
<dbReference type="GO" id="GO:0009143">
    <property type="term" value="P:nucleoside triphosphate catabolic process"/>
    <property type="evidence" value="ECO:0007669"/>
    <property type="project" value="InterPro"/>
</dbReference>
<evidence type="ECO:0000313" key="7">
    <source>
        <dbReference type="Proteomes" id="UP000095576"/>
    </source>
</evidence>
<dbReference type="CDD" id="cd11537">
    <property type="entry name" value="NTP-PPase_RS21-C6_like"/>
    <property type="match status" value="1"/>
</dbReference>
<gene>
    <name evidence="4" type="ORF">DW011_08980</name>
    <name evidence="1" type="ORF">ERS852511_03683</name>
    <name evidence="2" type="ORF">GAN59_18760</name>
    <name evidence="3" type="ORF">K0H07_02995</name>
    <name evidence="5" type="ORF">KQP68_20960</name>
    <name evidence="6" type="ORF">KQP74_12500</name>
</gene>
<evidence type="ECO:0000313" key="2">
    <source>
        <dbReference type="EMBL" id="KAB4470860.1"/>
    </source>
</evidence>
<reference evidence="1 7" key="1">
    <citation type="submission" date="2015-09" db="EMBL/GenBank/DDBJ databases">
        <authorList>
            <consortium name="Pathogen Informatics"/>
        </authorList>
    </citation>
    <scope>NUCLEOTIDE SEQUENCE [LARGE SCALE GENOMIC DNA]</scope>
    <source>
        <strain evidence="1 7">2789STDY5834899</strain>
    </source>
</reference>
<dbReference type="AlphaFoldDB" id="A0A139JZ62"/>
<dbReference type="InterPro" id="IPR052555">
    <property type="entry name" value="dCTP_Pyrophosphatase"/>
</dbReference>
<evidence type="ECO:0000313" key="4">
    <source>
        <dbReference type="EMBL" id="RHL60573.1"/>
    </source>
</evidence>
<dbReference type="Gene3D" id="1.10.287.1080">
    <property type="entry name" value="MazG-like"/>
    <property type="match status" value="1"/>
</dbReference>
<dbReference type="EMBL" id="JAHYQA010000001">
    <property type="protein sequence ID" value="MCE9236123.1"/>
    <property type="molecule type" value="Genomic_DNA"/>
</dbReference>
<dbReference type="RefSeq" id="WP_010537091.1">
    <property type="nucleotide sequence ID" value="NZ_BAABZI010000005.1"/>
</dbReference>
<dbReference type="PATRIC" id="fig|818.29.peg.4177"/>
<reference evidence="3" key="5">
    <citation type="submission" date="2021-07" db="EMBL/GenBank/DDBJ databases">
        <title>Comparative genomics of Bacteroides fragilis group isolates reveals species-dependent resistance mechanisms and validates clinical tools for resistance prediction.</title>
        <authorList>
            <person name="Wallace M.J."/>
            <person name="Jean S."/>
            <person name="Wallace M.A."/>
            <person name="Carey-Ann B.D."/>
            <person name="Dantas G."/>
        </authorList>
    </citation>
    <scope>NUCLEOTIDE SEQUENCE</scope>
    <source>
        <strain evidence="3">BJH_160</strain>
    </source>
</reference>
<dbReference type="Proteomes" id="UP001162960">
    <property type="component" value="Chromosome"/>
</dbReference>
<accession>A0A139JZ62</accession>
<dbReference type="PANTHER" id="PTHR46523:SF1">
    <property type="entry name" value="DCTP PYROPHOSPHATASE 1"/>
    <property type="match status" value="1"/>
</dbReference>
<organism evidence="4 8">
    <name type="scientific">Bacteroides thetaiotaomicron</name>
    <dbReference type="NCBI Taxonomy" id="818"/>
    <lineage>
        <taxon>Bacteria</taxon>
        <taxon>Pseudomonadati</taxon>
        <taxon>Bacteroidota</taxon>
        <taxon>Bacteroidia</taxon>
        <taxon>Bacteroidales</taxon>
        <taxon>Bacteroidaceae</taxon>
        <taxon>Bacteroides</taxon>
    </lineage>
</organism>
<dbReference type="Proteomes" id="UP000095576">
    <property type="component" value="Unassembled WGS sequence"/>
</dbReference>
<reference evidence="4 8" key="2">
    <citation type="submission" date="2018-08" db="EMBL/GenBank/DDBJ databases">
        <title>A genome reference for cultivated species of the human gut microbiota.</title>
        <authorList>
            <person name="Zou Y."/>
            <person name="Xue W."/>
            <person name="Luo G."/>
        </authorList>
    </citation>
    <scope>NUCLEOTIDE SEQUENCE [LARGE SCALE GENOMIC DNA]</scope>
    <source>
        <strain evidence="4 8">AF37-12</strain>
    </source>
</reference>
<dbReference type="EMBL" id="CZAP01000016">
    <property type="protein sequence ID" value="CUP92667.1"/>
    <property type="molecule type" value="Genomic_DNA"/>
</dbReference>
<reference evidence="5 10" key="4">
    <citation type="submission" date="2021-06" db="EMBL/GenBank/DDBJ databases">
        <title>Interrogation of the integrated mobile genetic elements in gut-associated Bacteroides with a consensus prediction approach.</title>
        <authorList>
            <person name="Campbell D.E."/>
            <person name="Leigh J.R."/>
            <person name="Kim T."/>
            <person name="England W."/>
            <person name="Whitaker R.J."/>
            <person name="Degnan P.H."/>
        </authorList>
    </citation>
    <scope>NUCLEOTIDE SEQUENCE</scope>
    <source>
        <strain evidence="6">VPI-3443</strain>
        <strain evidence="5 10">WAL8669</strain>
    </source>
</reference>
<evidence type="ECO:0000313" key="6">
    <source>
        <dbReference type="EMBL" id="UYU88783.1"/>
    </source>
</evidence>
<dbReference type="Pfam" id="PF12643">
    <property type="entry name" value="MazG-like"/>
    <property type="match status" value="1"/>
</dbReference>
<dbReference type="EMBL" id="QROV01000008">
    <property type="protein sequence ID" value="RHL60573.1"/>
    <property type="molecule type" value="Genomic_DNA"/>
</dbReference>
<dbReference type="SUPFAM" id="SSF101386">
    <property type="entry name" value="all-alpha NTP pyrophosphatases"/>
    <property type="match status" value="1"/>
</dbReference>
<dbReference type="EMBL" id="WCRS01000016">
    <property type="protein sequence ID" value="KAB4470860.1"/>
    <property type="molecule type" value="Genomic_DNA"/>
</dbReference>
<protein>
    <submittedName>
        <fullName evidence="4">Nucleotide pyrophosphohydrolase</fullName>
    </submittedName>
</protein>
<proteinExistence type="predicted"/>
<dbReference type="PIRSF" id="PIRSF029826">
    <property type="entry name" value="UCP029826_pph"/>
    <property type="match status" value="1"/>
</dbReference>
<keyword evidence="4" id="KW-0378">Hydrolase</keyword>
<evidence type="ECO:0000313" key="1">
    <source>
        <dbReference type="EMBL" id="CUP92667.1"/>
    </source>
</evidence>
<name>A0A139JZ62_BACT4</name>
<evidence type="ECO:0000313" key="5">
    <source>
        <dbReference type="EMBL" id="UYU66012.1"/>
    </source>
</evidence>
<dbReference type="Proteomes" id="UP000488521">
    <property type="component" value="Unassembled WGS sequence"/>
</dbReference>
<evidence type="ECO:0000313" key="9">
    <source>
        <dbReference type="Proteomes" id="UP000488521"/>
    </source>
</evidence>
<dbReference type="Proteomes" id="UP001156218">
    <property type="component" value="Chromosome"/>
</dbReference>
<evidence type="ECO:0000313" key="8">
    <source>
        <dbReference type="Proteomes" id="UP000283616"/>
    </source>
</evidence>
<dbReference type="EMBL" id="CP083680">
    <property type="protein sequence ID" value="UYU66012.1"/>
    <property type="molecule type" value="Genomic_DNA"/>
</dbReference>
<reference evidence="2 9" key="3">
    <citation type="journal article" date="2019" name="Nat. Med.">
        <title>A library of human gut bacterial isolates paired with longitudinal multiomics data enables mechanistic microbiome research.</title>
        <authorList>
            <person name="Poyet M."/>
            <person name="Groussin M."/>
            <person name="Gibbons S.M."/>
            <person name="Avila-Pacheco J."/>
            <person name="Jiang X."/>
            <person name="Kearney S.M."/>
            <person name="Perrotta A.R."/>
            <person name="Berdy B."/>
            <person name="Zhao S."/>
            <person name="Lieberman T.D."/>
            <person name="Swanson P.K."/>
            <person name="Smith M."/>
            <person name="Roesemann S."/>
            <person name="Alexander J.E."/>
            <person name="Rich S.A."/>
            <person name="Livny J."/>
            <person name="Vlamakis H."/>
            <person name="Clish C."/>
            <person name="Bullock K."/>
            <person name="Deik A."/>
            <person name="Scott J."/>
            <person name="Pierce K.A."/>
            <person name="Xavier R.J."/>
            <person name="Alm E.J."/>
        </authorList>
    </citation>
    <scope>NUCLEOTIDE SEQUENCE [LARGE SCALE GENOMIC DNA]</scope>
    <source>
        <strain evidence="2 9">BIOML-A156</strain>
    </source>
</reference>
<dbReference type="PANTHER" id="PTHR46523">
    <property type="entry name" value="DCTP PYROPHOSPHATASE 1"/>
    <property type="match status" value="1"/>
</dbReference>
<sequence>MATIEELTETIVKFRDERDWAQFHNAKDLSLALSIEAAELNQLFLWKSPEEANVEKIKEELADVLNYALLIANKYNFDVAQIILDKIEKNAQKYPVEKAKGTAKKYNEL</sequence>